<comment type="similarity">
    <text evidence="2">Belongs to the archaeal/bacterial/fungal opsin family.</text>
</comment>
<feature type="transmembrane region" description="Helical" evidence="6">
    <location>
        <begin position="146"/>
        <end position="167"/>
    </location>
</feature>
<dbReference type="InterPro" id="IPR001425">
    <property type="entry name" value="Arc/bac/fun_rhodopsins"/>
</dbReference>
<evidence type="ECO:0000256" key="6">
    <source>
        <dbReference type="SAM" id="Phobius"/>
    </source>
</evidence>
<feature type="transmembrane region" description="Helical" evidence="6">
    <location>
        <begin position="240"/>
        <end position="264"/>
    </location>
</feature>
<protein>
    <submittedName>
        <fullName evidence="7">Bacteriorhodopsin-like</fullName>
    </submittedName>
</protein>
<feature type="transmembrane region" description="Helical" evidence="6">
    <location>
        <begin position="32"/>
        <end position="53"/>
    </location>
</feature>
<dbReference type="Pfam" id="PF01036">
    <property type="entry name" value="Bac_rhodopsin"/>
    <property type="match status" value="1"/>
</dbReference>
<comment type="subcellular location">
    <subcellularLocation>
        <location evidence="1">Membrane</location>
        <topology evidence="1">Multi-pass membrane protein</topology>
    </subcellularLocation>
</comment>
<dbReference type="SUPFAM" id="SSF81321">
    <property type="entry name" value="Family A G protein-coupled receptor-like"/>
    <property type="match status" value="1"/>
</dbReference>
<feature type="transmembrane region" description="Helical" evidence="6">
    <location>
        <begin position="116"/>
        <end position="134"/>
    </location>
</feature>
<feature type="transmembrane region" description="Helical" evidence="6">
    <location>
        <begin position="213"/>
        <end position="234"/>
    </location>
</feature>
<organism evidence="7 8">
    <name type="scientific">Rhodococcus antarcticus</name>
    <dbReference type="NCBI Taxonomy" id="2987751"/>
    <lineage>
        <taxon>Bacteria</taxon>
        <taxon>Bacillati</taxon>
        <taxon>Actinomycetota</taxon>
        <taxon>Actinomycetes</taxon>
        <taxon>Mycobacteriales</taxon>
        <taxon>Nocardiaceae</taxon>
        <taxon>Rhodococcus</taxon>
    </lineage>
</organism>
<keyword evidence="5 6" id="KW-0472">Membrane</keyword>
<evidence type="ECO:0000256" key="3">
    <source>
        <dbReference type="ARBA" id="ARBA00022692"/>
    </source>
</evidence>
<feature type="transmembrane region" description="Helical" evidence="6">
    <location>
        <begin position="65"/>
        <end position="88"/>
    </location>
</feature>
<dbReference type="PRINTS" id="PR00251">
    <property type="entry name" value="BACTRLOPSIN"/>
</dbReference>
<evidence type="ECO:0000256" key="2">
    <source>
        <dbReference type="ARBA" id="ARBA00008130"/>
    </source>
</evidence>
<dbReference type="Gene3D" id="1.20.1070.10">
    <property type="entry name" value="Rhodopsin 7-helix transmembrane proteins"/>
    <property type="match status" value="1"/>
</dbReference>
<keyword evidence="8" id="KW-1185">Reference proteome</keyword>
<sequence length="323" mass="33972">MTSVTQVLAAGPQGPTTELTGTSDFSRWQYELILYGFVVAFFALFAAGVYGIATRQEVSKKYRPAAMASTLICWIASLAYLALVVTWLTKFSSNGDGTRYAPAPGTIVTGLRYADWTVTVPLLTVELLAVCVVAREKVRTLRFTTMAAGFLMIVTGLFGVLAVGQSSASTAELLIWGTVSSVFFVALYPLLLRPVAATRAVIGAEAGTSLRNATILLLSVFGVYPLVFLVPLWAGDSSPGWATTVQLAFTAADIAAKVGFGVIIHKVAKLRTAEDAASDAALVSEEYPAEVWISGELVSLPGHPTPELGGVAARTGTPGTGAR</sequence>
<evidence type="ECO:0000313" key="7">
    <source>
        <dbReference type="EMBL" id="UZJ25463.1"/>
    </source>
</evidence>
<gene>
    <name evidence="7" type="ORF">RHODO2019_03025</name>
</gene>
<evidence type="ECO:0000313" key="8">
    <source>
        <dbReference type="Proteomes" id="UP001164965"/>
    </source>
</evidence>
<evidence type="ECO:0000256" key="5">
    <source>
        <dbReference type="ARBA" id="ARBA00023136"/>
    </source>
</evidence>
<evidence type="ECO:0000256" key="4">
    <source>
        <dbReference type="ARBA" id="ARBA00022989"/>
    </source>
</evidence>
<name>A0ABY6P2U6_9NOCA</name>
<dbReference type="EMBL" id="CP110615">
    <property type="protein sequence ID" value="UZJ25463.1"/>
    <property type="molecule type" value="Genomic_DNA"/>
</dbReference>
<accession>A0ABY6P2U6</accession>
<keyword evidence="3 6" id="KW-0812">Transmembrane</keyword>
<feature type="transmembrane region" description="Helical" evidence="6">
    <location>
        <begin position="173"/>
        <end position="192"/>
    </location>
</feature>
<dbReference type="RefSeq" id="WP_265383568.1">
    <property type="nucleotide sequence ID" value="NZ_CP110615.1"/>
</dbReference>
<dbReference type="Proteomes" id="UP001164965">
    <property type="component" value="Chromosome"/>
</dbReference>
<proteinExistence type="inferred from homology"/>
<dbReference type="SMART" id="SM01021">
    <property type="entry name" value="Bac_rhodopsin"/>
    <property type="match status" value="1"/>
</dbReference>
<evidence type="ECO:0000256" key="1">
    <source>
        <dbReference type="ARBA" id="ARBA00004141"/>
    </source>
</evidence>
<reference evidence="7" key="1">
    <citation type="submission" date="2022-10" db="EMBL/GenBank/DDBJ databases">
        <title>Rhodococcus sp.75.</title>
        <authorList>
            <person name="Sun M."/>
        </authorList>
    </citation>
    <scope>NUCLEOTIDE SEQUENCE</scope>
    <source>
        <strain evidence="7">75</strain>
    </source>
</reference>
<keyword evidence="4 6" id="KW-1133">Transmembrane helix</keyword>